<evidence type="ECO:0000313" key="2">
    <source>
        <dbReference type="Proteomes" id="UP000215914"/>
    </source>
</evidence>
<organism evidence="1 2">
    <name type="scientific">Helianthus annuus</name>
    <name type="common">Common sunflower</name>
    <dbReference type="NCBI Taxonomy" id="4232"/>
    <lineage>
        <taxon>Eukaryota</taxon>
        <taxon>Viridiplantae</taxon>
        <taxon>Streptophyta</taxon>
        <taxon>Embryophyta</taxon>
        <taxon>Tracheophyta</taxon>
        <taxon>Spermatophyta</taxon>
        <taxon>Magnoliopsida</taxon>
        <taxon>eudicotyledons</taxon>
        <taxon>Gunneridae</taxon>
        <taxon>Pentapetalae</taxon>
        <taxon>asterids</taxon>
        <taxon>campanulids</taxon>
        <taxon>Asterales</taxon>
        <taxon>Asteraceae</taxon>
        <taxon>Asteroideae</taxon>
        <taxon>Heliantheae alliance</taxon>
        <taxon>Heliantheae</taxon>
        <taxon>Helianthus</taxon>
    </lineage>
</organism>
<protein>
    <submittedName>
        <fullName evidence="1">Uncharacterized protein</fullName>
    </submittedName>
</protein>
<keyword evidence="2" id="KW-1185">Reference proteome</keyword>
<evidence type="ECO:0000313" key="1">
    <source>
        <dbReference type="EMBL" id="KAF5758038.1"/>
    </source>
</evidence>
<gene>
    <name evidence="1" type="ORF">HanXRQr2_Chr16g0724801</name>
</gene>
<dbReference type="Proteomes" id="UP000215914">
    <property type="component" value="Unassembled WGS sequence"/>
</dbReference>
<dbReference type="EMBL" id="MNCJ02000331">
    <property type="protein sequence ID" value="KAF5758038.1"/>
    <property type="molecule type" value="Genomic_DNA"/>
</dbReference>
<reference evidence="1" key="2">
    <citation type="submission" date="2020-06" db="EMBL/GenBank/DDBJ databases">
        <title>Helianthus annuus Genome sequencing and assembly Release 2.</title>
        <authorList>
            <person name="Gouzy J."/>
            <person name="Langlade N."/>
            <person name="Munos S."/>
        </authorList>
    </citation>
    <scope>NUCLEOTIDE SEQUENCE</scope>
    <source>
        <tissue evidence="1">Leaves</tissue>
    </source>
</reference>
<proteinExistence type="predicted"/>
<dbReference type="Gramene" id="mRNA:HanXRQr2_Chr16g0724801">
    <property type="protein sequence ID" value="mRNA:HanXRQr2_Chr16g0724801"/>
    <property type="gene ID" value="HanXRQr2_Chr16g0724801"/>
</dbReference>
<name>A0A9K3GWZ2_HELAN</name>
<reference evidence="1" key="1">
    <citation type="journal article" date="2017" name="Nature">
        <title>The sunflower genome provides insights into oil metabolism, flowering and Asterid evolution.</title>
        <authorList>
            <person name="Badouin H."/>
            <person name="Gouzy J."/>
            <person name="Grassa C.J."/>
            <person name="Murat F."/>
            <person name="Staton S.E."/>
            <person name="Cottret L."/>
            <person name="Lelandais-Briere C."/>
            <person name="Owens G.L."/>
            <person name="Carrere S."/>
            <person name="Mayjonade B."/>
            <person name="Legrand L."/>
            <person name="Gill N."/>
            <person name="Kane N.C."/>
            <person name="Bowers J.E."/>
            <person name="Hubner S."/>
            <person name="Bellec A."/>
            <person name="Berard A."/>
            <person name="Berges H."/>
            <person name="Blanchet N."/>
            <person name="Boniface M.C."/>
            <person name="Brunel D."/>
            <person name="Catrice O."/>
            <person name="Chaidir N."/>
            <person name="Claudel C."/>
            <person name="Donnadieu C."/>
            <person name="Faraut T."/>
            <person name="Fievet G."/>
            <person name="Helmstetter N."/>
            <person name="King M."/>
            <person name="Knapp S.J."/>
            <person name="Lai Z."/>
            <person name="Le Paslier M.C."/>
            <person name="Lippi Y."/>
            <person name="Lorenzon L."/>
            <person name="Mandel J.R."/>
            <person name="Marage G."/>
            <person name="Marchand G."/>
            <person name="Marquand E."/>
            <person name="Bret-Mestries E."/>
            <person name="Morien E."/>
            <person name="Nambeesan S."/>
            <person name="Nguyen T."/>
            <person name="Pegot-Espagnet P."/>
            <person name="Pouilly N."/>
            <person name="Raftis F."/>
            <person name="Sallet E."/>
            <person name="Schiex T."/>
            <person name="Thomas J."/>
            <person name="Vandecasteele C."/>
            <person name="Vares D."/>
            <person name="Vear F."/>
            <person name="Vautrin S."/>
            <person name="Crespi M."/>
            <person name="Mangin B."/>
            <person name="Burke J.M."/>
            <person name="Salse J."/>
            <person name="Munos S."/>
            <person name="Vincourt P."/>
            <person name="Rieseberg L.H."/>
            <person name="Langlade N.B."/>
        </authorList>
    </citation>
    <scope>NUCLEOTIDE SEQUENCE</scope>
    <source>
        <tissue evidence="1">Leaves</tissue>
    </source>
</reference>
<dbReference type="AlphaFoldDB" id="A0A9K3GWZ2"/>
<comment type="caution">
    <text evidence="1">The sequence shown here is derived from an EMBL/GenBank/DDBJ whole genome shotgun (WGS) entry which is preliminary data.</text>
</comment>
<sequence length="122" mass="13332">MFIAATATELFRCSYVALFHLLATSTELQRQPNKIISHHKPVSPAVYGVWIFLCSSFSFAGDGNRAAKKTGSCHAGGMNCAEALLHSFRILEQDCGPGVGVSKGFGAFIIWPIFRFSKHHLC</sequence>
<accession>A0A9K3GWZ2</accession>